<protein>
    <recommendedName>
        <fullName evidence="1">CRISPR system ring nuclease SSO1393-like domain-containing protein</fullName>
    </recommendedName>
</protein>
<dbReference type="STRING" id="1453497.AT15_06350"/>
<evidence type="ECO:0000313" key="3">
    <source>
        <dbReference type="Proteomes" id="UP000077339"/>
    </source>
</evidence>
<reference evidence="2 3" key="1">
    <citation type="submission" date="2014-02" db="EMBL/GenBank/DDBJ databases">
        <title>Kosmotoga genome sequencing.</title>
        <authorList>
            <person name="Pollo S.M."/>
            <person name="Charchuk R."/>
            <person name="Nesbo C.L."/>
        </authorList>
    </citation>
    <scope>NUCLEOTIDE SEQUENCE [LARGE SCALE GENOMIC DNA]</scope>
    <source>
        <strain evidence="2 3">S304</strain>
    </source>
</reference>
<gene>
    <name evidence="2" type="ORF">AT15_06350</name>
</gene>
<evidence type="ECO:0000313" key="2">
    <source>
        <dbReference type="EMBL" id="OAA26693.1"/>
    </source>
</evidence>
<comment type="caution">
    <text evidence="2">The sequence shown here is derived from an EMBL/GenBank/DDBJ whole genome shotgun (WGS) entry which is preliminary data.</text>
</comment>
<dbReference type="Proteomes" id="UP000077339">
    <property type="component" value="Unassembled WGS sequence"/>
</dbReference>
<feature type="domain" description="CRISPR system ring nuclease SSO1393-like" evidence="1">
    <location>
        <begin position="3"/>
        <end position="76"/>
    </location>
</feature>
<dbReference type="EMBL" id="JFHK01000032">
    <property type="protein sequence ID" value="OAA26693.1"/>
    <property type="molecule type" value="Genomic_DNA"/>
</dbReference>
<dbReference type="Pfam" id="PF09651">
    <property type="entry name" value="Cas_APE2256"/>
    <property type="match status" value="1"/>
</dbReference>
<dbReference type="InterPro" id="IPR013442">
    <property type="entry name" value="SSO1393-like"/>
</dbReference>
<name>A0A176JTP8_9BACT</name>
<dbReference type="AlphaFoldDB" id="A0A176JTP8"/>
<keyword evidence="3" id="KW-1185">Reference proteome</keyword>
<evidence type="ECO:0000259" key="1">
    <source>
        <dbReference type="Pfam" id="PF09651"/>
    </source>
</evidence>
<proteinExistence type="predicted"/>
<dbReference type="Gene3D" id="3.40.50.10770">
    <property type="entry name" value="Hypothetical protein VC1899 like domain (Restriction endonuclease-like)"/>
    <property type="match status" value="1"/>
</dbReference>
<accession>A0A176JTP8</accession>
<organism evidence="2 3">
    <name type="scientific">Kosmotoga arenicorallina S304</name>
    <dbReference type="NCBI Taxonomy" id="1453497"/>
    <lineage>
        <taxon>Bacteria</taxon>
        <taxon>Thermotogati</taxon>
        <taxon>Thermotogota</taxon>
        <taxon>Thermotogae</taxon>
        <taxon>Kosmotogales</taxon>
        <taxon>Kosmotogaceae</taxon>
        <taxon>Kosmotoga</taxon>
    </lineage>
</organism>
<sequence length="268" mass="30984">MEGLDNSDQFTFRTKGLRNLIREFTKIYTNHGNIAINATAGFKAQTSFALIFGFMMKVPVYYRYESFSKAMEIPPLPVNFEFSHWIENKDVFDLLEFGELTYDECLKAKNTDKSSFDNTINNLRMFLDIETIEGEKYIALNPIGELYVFATRTQLNETARQISLAESSVPIDKRFISNESEEHSKKFINKHWSDLRKIIELPFIEKIITSGYSDKFDRHRITAKKIEDGKLKIQFSRKGGELYMVAETTAKNDLELAYVISVIEGCNI</sequence>
<dbReference type="PATRIC" id="fig|1453497.3.peg.1269"/>